<proteinExistence type="predicted"/>
<dbReference type="Pfam" id="PF13590">
    <property type="entry name" value="DUF4136"/>
    <property type="match status" value="1"/>
</dbReference>
<name>A0A0F8ZY06_9ZZZZ</name>
<comment type="caution">
    <text evidence="2">The sequence shown here is derived from an EMBL/GenBank/DDBJ whole genome shotgun (WGS) entry which is preliminary data.</text>
</comment>
<protein>
    <recommendedName>
        <fullName evidence="1">DUF4136 domain-containing protein</fullName>
    </recommendedName>
</protein>
<evidence type="ECO:0000259" key="1">
    <source>
        <dbReference type="Pfam" id="PF13590"/>
    </source>
</evidence>
<accession>A0A0F8ZY06</accession>
<organism evidence="2">
    <name type="scientific">marine sediment metagenome</name>
    <dbReference type="NCBI Taxonomy" id="412755"/>
    <lineage>
        <taxon>unclassified sequences</taxon>
        <taxon>metagenomes</taxon>
        <taxon>ecological metagenomes</taxon>
    </lineage>
</organism>
<gene>
    <name evidence="2" type="ORF">LCGC14_2639070</name>
</gene>
<evidence type="ECO:0000313" key="2">
    <source>
        <dbReference type="EMBL" id="KKK98807.1"/>
    </source>
</evidence>
<dbReference type="EMBL" id="LAZR01045465">
    <property type="protein sequence ID" value="KKK98807.1"/>
    <property type="molecule type" value="Genomic_DNA"/>
</dbReference>
<feature type="domain" description="DUF4136" evidence="1">
    <location>
        <begin position="16"/>
        <end position="160"/>
    </location>
</feature>
<sequence length="164" mass="18617">MATLFITSCGSPKYLVDYDESINFYRYETYNFTPAADSIPLNQLIKSRLFNAISTEMNGADISWAEEPDIFVHVHMMMKGRTKTNVTYGQGETVSLGSGFSTTYMDLSEYSEGSVFFDIIDAKRKQLVWTGKITGDIGEADWTSKNIQQVVHKVFRKFPPRPPK</sequence>
<reference evidence="2" key="1">
    <citation type="journal article" date="2015" name="Nature">
        <title>Complex archaea that bridge the gap between prokaryotes and eukaryotes.</title>
        <authorList>
            <person name="Spang A."/>
            <person name="Saw J.H."/>
            <person name="Jorgensen S.L."/>
            <person name="Zaremba-Niedzwiedzka K."/>
            <person name="Martijn J."/>
            <person name="Lind A.E."/>
            <person name="van Eijk R."/>
            <person name="Schleper C."/>
            <person name="Guy L."/>
            <person name="Ettema T.J."/>
        </authorList>
    </citation>
    <scope>NUCLEOTIDE SEQUENCE</scope>
</reference>
<dbReference type="Gene3D" id="3.30.160.670">
    <property type="match status" value="1"/>
</dbReference>
<dbReference type="InterPro" id="IPR025411">
    <property type="entry name" value="DUF4136"/>
</dbReference>
<dbReference type="AlphaFoldDB" id="A0A0F8ZY06"/>